<gene>
    <name evidence="2" type="ORF">K458DRAFT_114861</name>
</gene>
<keyword evidence="1" id="KW-0812">Transmembrane</keyword>
<evidence type="ECO:0000313" key="3">
    <source>
        <dbReference type="Proteomes" id="UP000799291"/>
    </source>
</evidence>
<proteinExistence type="predicted"/>
<dbReference type="AlphaFoldDB" id="A0A6G1INK1"/>
<dbReference type="EMBL" id="MU005602">
    <property type="protein sequence ID" value="KAF2679563.1"/>
    <property type="molecule type" value="Genomic_DNA"/>
</dbReference>
<keyword evidence="3" id="KW-1185">Reference proteome</keyword>
<organism evidence="2 3">
    <name type="scientific">Lentithecium fluviatile CBS 122367</name>
    <dbReference type="NCBI Taxonomy" id="1168545"/>
    <lineage>
        <taxon>Eukaryota</taxon>
        <taxon>Fungi</taxon>
        <taxon>Dikarya</taxon>
        <taxon>Ascomycota</taxon>
        <taxon>Pezizomycotina</taxon>
        <taxon>Dothideomycetes</taxon>
        <taxon>Pleosporomycetidae</taxon>
        <taxon>Pleosporales</taxon>
        <taxon>Massarineae</taxon>
        <taxon>Lentitheciaceae</taxon>
        <taxon>Lentithecium</taxon>
    </lineage>
</organism>
<name>A0A6G1INK1_9PLEO</name>
<evidence type="ECO:0000313" key="2">
    <source>
        <dbReference type="EMBL" id="KAF2679563.1"/>
    </source>
</evidence>
<sequence length="87" mass="10567">MIKTWHFIPYKRVGGNVFSVRVGWVRCVITPVELRSSSAGWHICIHTRRPFFYLFFYQLLFFFITIFPYLSMLFYTNVYLRVRKSIS</sequence>
<keyword evidence="1" id="KW-1133">Transmembrane helix</keyword>
<protein>
    <submittedName>
        <fullName evidence="2">Uncharacterized protein</fullName>
    </submittedName>
</protein>
<evidence type="ECO:0000256" key="1">
    <source>
        <dbReference type="SAM" id="Phobius"/>
    </source>
</evidence>
<feature type="transmembrane region" description="Helical" evidence="1">
    <location>
        <begin position="55"/>
        <end position="80"/>
    </location>
</feature>
<dbReference type="Proteomes" id="UP000799291">
    <property type="component" value="Unassembled WGS sequence"/>
</dbReference>
<accession>A0A6G1INK1</accession>
<keyword evidence="1" id="KW-0472">Membrane</keyword>
<reference evidence="2" key="1">
    <citation type="journal article" date="2020" name="Stud. Mycol.">
        <title>101 Dothideomycetes genomes: a test case for predicting lifestyles and emergence of pathogens.</title>
        <authorList>
            <person name="Haridas S."/>
            <person name="Albert R."/>
            <person name="Binder M."/>
            <person name="Bloem J."/>
            <person name="Labutti K."/>
            <person name="Salamov A."/>
            <person name="Andreopoulos B."/>
            <person name="Baker S."/>
            <person name="Barry K."/>
            <person name="Bills G."/>
            <person name="Bluhm B."/>
            <person name="Cannon C."/>
            <person name="Castanera R."/>
            <person name="Culley D."/>
            <person name="Daum C."/>
            <person name="Ezra D."/>
            <person name="Gonzalez J."/>
            <person name="Henrissat B."/>
            <person name="Kuo A."/>
            <person name="Liang C."/>
            <person name="Lipzen A."/>
            <person name="Lutzoni F."/>
            <person name="Magnuson J."/>
            <person name="Mondo S."/>
            <person name="Nolan M."/>
            <person name="Ohm R."/>
            <person name="Pangilinan J."/>
            <person name="Park H.-J."/>
            <person name="Ramirez L."/>
            <person name="Alfaro M."/>
            <person name="Sun H."/>
            <person name="Tritt A."/>
            <person name="Yoshinaga Y."/>
            <person name="Zwiers L.-H."/>
            <person name="Turgeon B."/>
            <person name="Goodwin S."/>
            <person name="Spatafora J."/>
            <person name="Crous P."/>
            <person name="Grigoriev I."/>
        </authorList>
    </citation>
    <scope>NUCLEOTIDE SEQUENCE</scope>
    <source>
        <strain evidence="2">CBS 122367</strain>
    </source>
</reference>